<dbReference type="InterPro" id="IPR001461">
    <property type="entry name" value="Aspartic_peptidase_A1"/>
</dbReference>
<evidence type="ECO:0000256" key="1">
    <source>
        <dbReference type="ARBA" id="ARBA00004239"/>
    </source>
</evidence>
<dbReference type="PANTHER" id="PTHR47965">
    <property type="entry name" value="ASPARTYL PROTEASE-RELATED"/>
    <property type="match status" value="1"/>
</dbReference>
<feature type="signal peptide" evidence="5">
    <location>
        <begin position="1"/>
        <end position="26"/>
    </location>
</feature>
<evidence type="ECO:0000256" key="5">
    <source>
        <dbReference type="SAM" id="SignalP"/>
    </source>
</evidence>
<dbReference type="STRING" id="1590841.A0A2R6PK23"/>
<comment type="subcellular location">
    <subcellularLocation>
        <location evidence="1">Secreted</location>
        <location evidence="1">Extracellular space</location>
    </subcellularLocation>
</comment>
<dbReference type="InterPro" id="IPR032861">
    <property type="entry name" value="TAXi_N"/>
</dbReference>
<keyword evidence="8" id="KW-1185">Reference proteome</keyword>
<name>A0A2R6PK23_ACTCC</name>
<dbReference type="SUPFAM" id="SSF50630">
    <property type="entry name" value="Acid proteases"/>
    <property type="match status" value="1"/>
</dbReference>
<evidence type="ECO:0000313" key="7">
    <source>
        <dbReference type="EMBL" id="PSR92691.1"/>
    </source>
</evidence>
<dbReference type="Proteomes" id="UP000241394">
    <property type="component" value="Chromosome LG24"/>
</dbReference>
<dbReference type="OrthoDB" id="1904546at2759"/>
<keyword evidence="3" id="KW-0964">Secreted</keyword>
<accession>A0A2R6PK23</accession>
<proteinExistence type="inferred from homology"/>
<dbReference type="GO" id="GO:0005576">
    <property type="term" value="C:extracellular region"/>
    <property type="evidence" value="ECO:0007669"/>
    <property type="project" value="UniProtKB-SubCell"/>
</dbReference>
<dbReference type="PROSITE" id="PS51767">
    <property type="entry name" value="PEPTIDASE_A1"/>
    <property type="match status" value="1"/>
</dbReference>
<dbReference type="FunFam" id="2.40.70.10:FF:000041">
    <property type="entry name" value="Basic 7S globulin"/>
    <property type="match status" value="1"/>
</dbReference>
<dbReference type="AlphaFoldDB" id="A0A2R6PK23"/>
<reference evidence="7 8" key="1">
    <citation type="submission" date="2017-07" db="EMBL/GenBank/DDBJ databases">
        <title>An improved, manually edited Actinidia chinensis var. chinensis (kiwifruit) genome highlights the challenges associated with draft genomes and gene prediction in plants.</title>
        <authorList>
            <person name="Pilkington S."/>
            <person name="Crowhurst R."/>
            <person name="Hilario E."/>
            <person name="Nardozza S."/>
            <person name="Fraser L."/>
            <person name="Peng Y."/>
            <person name="Gunaseelan K."/>
            <person name="Simpson R."/>
            <person name="Tahir J."/>
            <person name="Deroles S."/>
            <person name="Templeton K."/>
            <person name="Luo Z."/>
            <person name="Davy M."/>
            <person name="Cheng C."/>
            <person name="Mcneilage M."/>
            <person name="Scaglione D."/>
            <person name="Liu Y."/>
            <person name="Zhang Q."/>
            <person name="Datson P."/>
            <person name="De Silva N."/>
            <person name="Gardiner S."/>
            <person name="Bassett H."/>
            <person name="Chagne D."/>
            <person name="Mccallum J."/>
            <person name="Dzierzon H."/>
            <person name="Deng C."/>
            <person name="Wang Y.-Y."/>
            <person name="Barron N."/>
            <person name="Manako K."/>
            <person name="Bowen J."/>
            <person name="Foster T."/>
            <person name="Erridge Z."/>
            <person name="Tiffin H."/>
            <person name="Waite C."/>
            <person name="Davies K."/>
            <person name="Grierson E."/>
            <person name="Laing W."/>
            <person name="Kirk R."/>
            <person name="Chen X."/>
            <person name="Wood M."/>
            <person name="Montefiori M."/>
            <person name="Brummell D."/>
            <person name="Schwinn K."/>
            <person name="Catanach A."/>
            <person name="Fullerton C."/>
            <person name="Li D."/>
            <person name="Meiyalaghan S."/>
            <person name="Nieuwenhuizen N."/>
            <person name="Read N."/>
            <person name="Prakash R."/>
            <person name="Hunter D."/>
            <person name="Zhang H."/>
            <person name="Mckenzie M."/>
            <person name="Knabel M."/>
            <person name="Harris A."/>
            <person name="Allan A."/>
            <person name="Chen A."/>
            <person name="Janssen B."/>
            <person name="Plunkett B."/>
            <person name="Dwamena C."/>
            <person name="Voogd C."/>
            <person name="Leif D."/>
            <person name="Lafferty D."/>
            <person name="Souleyre E."/>
            <person name="Varkonyi-Gasic E."/>
            <person name="Gambi F."/>
            <person name="Hanley J."/>
            <person name="Yao J.-L."/>
            <person name="Cheung J."/>
            <person name="David K."/>
            <person name="Warren B."/>
            <person name="Marsh K."/>
            <person name="Snowden K."/>
            <person name="Lin-Wang K."/>
            <person name="Brian L."/>
            <person name="Martinez-Sanchez M."/>
            <person name="Wang M."/>
            <person name="Ileperuma N."/>
            <person name="Macnee N."/>
            <person name="Campin R."/>
            <person name="Mcatee P."/>
            <person name="Drummond R."/>
            <person name="Espley R."/>
            <person name="Ireland H."/>
            <person name="Wu R."/>
            <person name="Atkinson R."/>
            <person name="Karunairetnam S."/>
            <person name="Bulley S."/>
            <person name="Chunkath S."/>
            <person name="Hanley Z."/>
            <person name="Storey R."/>
            <person name="Thrimawithana A."/>
            <person name="Thomson S."/>
            <person name="David C."/>
            <person name="Testolin R."/>
        </authorList>
    </citation>
    <scope>NUCLEOTIDE SEQUENCE [LARGE SCALE GENOMIC DNA]</scope>
    <source>
        <strain evidence="8">cv. Red5</strain>
        <tissue evidence="7">Young leaf</tissue>
    </source>
</reference>
<dbReference type="Gene3D" id="2.40.70.10">
    <property type="entry name" value="Acid Proteases"/>
    <property type="match status" value="2"/>
</dbReference>
<dbReference type="GO" id="GO:0004190">
    <property type="term" value="F:aspartic-type endopeptidase activity"/>
    <property type="evidence" value="ECO:0007669"/>
    <property type="project" value="InterPro"/>
</dbReference>
<dbReference type="CDD" id="cd05489">
    <property type="entry name" value="xylanase_inhibitor_I_like"/>
    <property type="match status" value="1"/>
</dbReference>
<dbReference type="Gramene" id="PSR92691">
    <property type="protein sequence ID" value="PSR92691"/>
    <property type="gene ID" value="CEY00_Acc27290"/>
</dbReference>
<dbReference type="OMA" id="FERATCT"/>
<dbReference type="Pfam" id="PF14541">
    <property type="entry name" value="TAXi_C"/>
    <property type="match status" value="1"/>
</dbReference>
<dbReference type="InterPro" id="IPR033121">
    <property type="entry name" value="PEPTIDASE_A1"/>
</dbReference>
<reference evidence="8" key="2">
    <citation type="journal article" date="2018" name="BMC Genomics">
        <title>A manually annotated Actinidia chinensis var. chinensis (kiwifruit) genome highlights the challenges associated with draft genomes and gene prediction in plants.</title>
        <authorList>
            <person name="Pilkington S.M."/>
            <person name="Crowhurst R."/>
            <person name="Hilario E."/>
            <person name="Nardozza S."/>
            <person name="Fraser L."/>
            <person name="Peng Y."/>
            <person name="Gunaseelan K."/>
            <person name="Simpson R."/>
            <person name="Tahir J."/>
            <person name="Deroles S.C."/>
            <person name="Templeton K."/>
            <person name="Luo Z."/>
            <person name="Davy M."/>
            <person name="Cheng C."/>
            <person name="McNeilage M."/>
            <person name="Scaglione D."/>
            <person name="Liu Y."/>
            <person name="Zhang Q."/>
            <person name="Datson P."/>
            <person name="De Silva N."/>
            <person name="Gardiner S.E."/>
            <person name="Bassett H."/>
            <person name="Chagne D."/>
            <person name="McCallum J."/>
            <person name="Dzierzon H."/>
            <person name="Deng C."/>
            <person name="Wang Y.Y."/>
            <person name="Barron L."/>
            <person name="Manako K."/>
            <person name="Bowen J."/>
            <person name="Foster T.M."/>
            <person name="Erridge Z.A."/>
            <person name="Tiffin H."/>
            <person name="Waite C.N."/>
            <person name="Davies K.M."/>
            <person name="Grierson E.P."/>
            <person name="Laing W.A."/>
            <person name="Kirk R."/>
            <person name="Chen X."/>
            <person name="Wood M."/>
            <person name="Montefiori M."/>
            <person name="Brummell D.A."/>
            <person name="Schwinn K.E."/>
            <person name="Catanach A."/>
            <person name="Fullerton C."/>
            <person name="Li D."/>
            <person name="Meiyalaghan S."/>
            <person name="Nieuwenhuizen N."/>
            <person name="Read N."/>
            <person name="Prakash R."/>
            <person name="Hunter D."/>
            <person name="Zhang H."/>
            <person name="McKenzie M."/>
            <person name="Knabel M."/>
            <person name="Harris A."/>
            <person name="Allan A.C."/>
            <person name="Gleave A."/>
            <person name="Chen A."/>
            <person name="Janssen B.J."/>
            <person name="Plunkett B."/>
            <person name="Ampomah-Dwamena C."/>
            <person name="Voogd C."/>
            <person name="Leif D."/>
            <person name="Lafferty D."/>
            <person name="Souleyre E.J.F."/>
            <person name="Varkonyi-Gasic E."/>
            <person name="Gambi F."/>
            <person name="Hanley J."/>
            <person name="Yao J.L."/>
            <person name="Cheung J."/>
            <person name="David K.M."/>
            <person name="Warren B."/>
            <person name="Marsh K."/>
            <person name="Snowden K.C."/>
            <person name="Lin-Wang K."/>
            <person name="Brian L."/>
            <person name="Martinez-Sanchez M."/>
            <person name="Wang M."/>
            <person name="Ileperuma N."/>
            <person name="Macnee N."/>
            <person name="Campin R."/>
            <person name="McAtee P."/>
            <person name="Drummond R.S.M."/>
            <person name="Espley R.V."/>
            <person name="Ireland H.S."/>
            <person name="Wu R."/>
            <person name="Atkinson R.G."/>
            <person name="Karunairetnam S."/>
            <person name="Bulley S."/>
            <person name="Chunkath S."/>
            <person name="Hanley Z."/>
            <person name="Storey R."/>
            <person name="Thrimawithana A.H."/>
            <person name="Thomson S."/>
            <person name="David C."/>
            <person name="Testolin R."/>
            <person name="Huang H."/>
            <person name="Hellens R.P."/>
            <person name="Schaffer R.J."/>
        </authorList>
    </citation>
    <scope>NUCLEOTIDE SEQUENCE [LARGE SCALE GENOMIC DNA]</scope>
    <source>
        <strain evidence="8">cv. Red5</strain>
    </source>
</reference>
<dbReference type="EMBL" id="NKQK01000024">
    <property type="protein sequence ID" value="PSR92691.1"/>
    <property type="molecule type" value="Genomic_DNA"/>
</dbReference>
<comment type="caution">
    <text evidence="7">The sequence shown here is derived from an EMBL/GenBank/DDBJ whole genome shotgun (WGS) entry which is preliminary data.</text>
</comment>
<gene>
    <name evidence="7" type="ORF">CEY00_Acc27290</name>
</gene>
<feature type="domain" description="Peptidase A1" evidence="6">
    <location>
        <begin position="45"/>
        <end position="403"/>
    </location>
</feature>
<dbReference type="PANTHER" id="PTHR47965:SF103">
    <property type="entry name" value="EUKARYOTIC ASPARTYL PROTEASE FAMILY PROTEIN"/>
    <property type="match status" value="1"/>
</dbReference>
<evidence type="ECO:0000256" key="2">
    <source>
        <dbReference type="ARBA" id="ARBA00007447"/>
    </source>
</evidence>
<protein>
    <submittedName>
        <fullName evidence="7">Aspartic peptidase protein</fullName>
    </submittedName>
</protein>
<dbReference type="Pfam" id="PF14543">
    <property type="entry name" value="TAXi_N"/>
    <property type="match status" value="1"/>
</dbReference>
<feature type="chain" id="PRO_5015358214" evidence="5">
    <location>
        <begin position="27"/>
        <end position="422"/>
    </location>
</feature>
<evidence type="ECO:0000313" key="8">
    <source>
        <dbReference type="Proteomes" id="UP000241394"/>
    </source>
</evidence>
<dbReference type="InterPro" id="IPR021109">
    <property type="entry name" value="Peptidase_aspartic_dom_sf"/>
</dbReference>
<dbReference type="GO" id="GO:0006508">
    <property type="term" value="P:proteolysis"/>
    <property type="evidence" value="ECO:0007669"/>
    <property type="project" value="InterPro"/>
</dbReference>
<keyword evidence="4 5" id="KW-0732">Signal</keyword>
<dbReference type="InterPro" id="IPR033868">
    <property type="entry name" value="Xylanase_inhibitor_I-like"/>
</dbReference>
<evidence type="ECO:0000259" key="6">
    <source>
        <dbReference type="PROSITE" id="PS51767"/>
    </source>
</evidence>
<evidence type="ECO:0000256" key="3">
    <source>
        <dbReference type="ARBA" id="ARBA00022525"/>
    </source>
</evidence>
<comment type="similarity">
    <text evidence="2">Belongs to the peptidase A1 family.</text>
</comment>
<dbReference type="InParanoid" id="A0A2R6PK23"/>
<organism evidence="7 8">
    <name type="scientific">Actinidia chinensis var. chinensis</name>
    <name type="common">Chinese soft-hair kiwi</name>
    <dbReference type="NCBI Taxonomy" id="1590841"/>
    <lineage>
        <taxon>Eukaryota</taxon>
        <taxon>Viridiplantae</taxon>
        <taxon>Streptophyta</taxon>
        <taxon>Embryophyta</taxon>
        <taxon>Tracheophyta</taxon>
        <taxon>Spermatophyta</taxon>
        <taxon>Magnoliopsida</taxon>
        <taxon>eudicotyledons</taxon>
        <taxon>Gunneridae</taxon>
        <taxon>Pentapetalae</taxon>
        <taxon>asterids</taxon>
        <taxon>Ericales</taxon>
        <taxon>Actinidiaceae</taxon>
        <taxon>Actinidia</taxon>
    </lineage>
</organism>
<sequence>MASTSHFSLFLFSLLLLLATTSPATAKNPSALVLPVTKDASTLQYVTQVAQRTPLVPIKLTVDIGSRFMWVDCEQGYNSTSDRKVRCSSPICQFQLHGCGGNICSLGPDNRVSNTGTGGDVVTDVLAVQSTDGSNPGPIVSIRRFPFVCGNAFVLQGLASGVTGMAGLGITNISLPAQFASAFKFPNKFALCLSSSTNSPGVIFFGNGPYVLLPNVDVSEPLVYTPLIKNPVNTASGFLGEASTDYFIGIKSIKINGKALPINKTLLAISEEGKGGTMISTVHPYTVMETSIYKAFTSTFVKQLAGVTRVAAVAPFEFCYNAKGFVSTRLGVGVPQIDLVLQSKSVVWSMFGANSMVEAREGVLCLGFVDGGVDPTTSIFIGGHQMENVIMQFDLEKLRLGFSNSLLFRRTTCANFNFTSNA</sequence>
<dbReference type="FunFam" id="2.40.70.10:FF:000045">
    <property type="entry name" value="Basic 7S globulin"/>
    <property type="match status" value="1"/>
</dbReference>
<evidence type="ECO:0000256" key="4">
    <source>
        <dbReference type="ARBA" id="ARBA00022729"/>
    </source>
</evidence>
<dbReference type="InterPro" id="IPR032799">
    <property type="entry name" value="TAXi_C"/>
</dbReference>